<evidence type="ECO:0000259" key="8">
    <source>
        <dbReference type="Pfam" id="PF01794"/>
    </source>
</evidence>
<feature type="transmembrane region" description="Helical" evidence="7">
    <location>
        <begin position="17"/>
        <end position="35"/>
    </location>
</feature>
<keyword evidence="2" id="KW-0813">Transport</keyword>
<feature type="transmembrane region" description="Helical" evidence="7">
    <location>
        <begin position="180"/>
        <end position="196"/>
    </location>
</feature>
<keyword evidence="3 7" id="KW-0812">Transmembrane</keyword>
<evidence type="ECO:0000256" key="4">
    <source>
        <dbReference type="ARBA" id="ARBA00022989"/>
    </source>
</evidence>
<feature type="domain" description="Ferric oxidoreductase" evidence="8">
    <location>
        <begin position="52"/>
        <end position="164"/>
    </location>
</feature>
<feature type="transmembrane region" description="Helical" evidence="7">
    <location>
        <begin position="156"/>
        <end position="174"/>
    </location>
</feature>
<comment type="subcellular location">
    <subcellularLocation>
        <location evidence="1">Membrane</location>
        <topology evidence="1">Multi-pass membrane protein</topology>
    </subcellularLocation>
</comment>
<dbReference type="GO" id="GO:0016679">
    <property type="term" value="F:oxidoreductase activity, acting on diphenols and related substances as donors"/>
    <property type="evidence" value="ECO:0007669"/>
    <property type="project" value="TreeGrafter"/>
</dbReference>
<dbReference type="GO" id="GO:0005886">
    <property type="term" value="C:plasma membrane"/>
    <property type="evidence" value="ECO:0007669"/>
    <property type="project" value="TreeGrafter"/>
</dbReference>
<dbReference type="AlphaFoldDB" id="A0A1J5PJT2"/>
<keyword evidence="6 7" id="KW-0472">Membrane</keyword>
<sequence>MGIAQTINGRLRKVPAWPLYPLGLLPALWIGWLILSDDLGVDPVRELEHRVGIWALRLILAGLCVTPLRKWTGVSLIKYRRALGVMAFFYAAVHVAVWVLLDLQLRWGEMWSHIIKQPYITIGMAAFVMMIPLALTSNNLSVRKMGAGAWQRMHKLVYPLAFLGALHFVLVLKVWSQASFVYFAITIALLAVRLVWSQQRLRARLA</sequence>
<keyword evidence="4 7" id="KW-1133">Transmembrane helix</keyword>
<keyword evidence="5" id="KW-0408">Iron</keyword>
<feature type="transmembrane region" description="Helical" evidence="7">
    <location>
        <begin position="51"/>
        <end position="69"/>
    </location>
</feature>
<feature type="transmembrane region" description="Helical" evidence="7">
    <location>
        <begin position="117"/>
        <end position="135"/>
    </location>
</feature>
<accession>A0A1J5PJT2</accession>
<proteinExistence type="inferred from homology"/>
<gene>
    <name evidence="9" type="primary">yedZ_10</name>
    <name evidence="9" type="ORF">GALL_546680</name>
</gene>
<protein>
    <submittedName>
        <fullName evidence="9">Sulfoxide reductase heme-binding subunit YedZ</fullName>
    </submittedName>
</protein>
<comment type="caution">
    <text evidence="9">The sequence shown here is derived from an EMBL/GenBank/DDBJ whole genome shotgun (WGS) entry which is preliminary data.</text>
</comment>
<organism evidence="9">
    <name type="scientific">mine drainage metagenome</name>
    <dbReference type="NCBI Taxonomy" id="410659"/>
    <lineage>
        <taxon>unclassified sequences</taxon>
        <taxon>metagenomes</taxon>
        <taxon>ecological metagenomes</taxon>
    </lineage>
</organism>
<dbReference type="PANTHER" id="PTHR36964:SF1">
    <property type="entry name" value="PROTEIN-METHIONINE-SULFOXIDE REDUCTASE HEME-BINDING SUBUNIT MSRQ"/>
    <property type="match status" value="1"/>
</dbReference>
<dbReference type="GO" id="GO:0020037">
    <property type="term" value="F:heme binding"/>
    <property type="evidence" value="ECO:0007669"/>
    <property type="project" value="TreeGrafter"/>
</dbReference>
<dbReference type="InterPro" id="IPR022837">
    <property type="entry name" value="MsrQ-like"/>
</dbReference>
<evidence type="ECO:0000256" key="6">
    <source>
        <dbReference type="ARBA" id="ARBA00023136"/>
    </source>
</evidence>
<feature type="transmembrane region" description="Helical" evidence="7">
    <location>
        <begin position="81"/>
        <end position="101"/>
    </location>
</feature>
<dbReference type="PANTHER" id="PTHR36964">
    <property type="entry name" value="PROTEIN-METHIONINE-SULFOXIDE REDUCTASE HEME-BINDING SUBUNIT MSRQ"/>
    <property type="match status" value="1"/>
</dbReference>
<evidence type="ECO:0000256" key="2">
    <source>
        <dbReference type="ARBA" id="ARBA00022448"/>
    </source>
</evidence>
<evidence type="ECO:0000256" key="5">
    <source>
        <dbReference type="ARBA" id="ARBA00023004"/>
    </source>
</evidence>
<evidence type="ECO:0000256" key="7">
    <source>
        <dbReference type="SAM" id="Phobius"/>
    </source>
</evidence>
<dbReference type="Pfam" id="PF01794">
    <property type="entry name" value="Ferric_reduct"/>
    <property type="match status" value="1"/>
</dbReference>
<dbReference type="NCBIfam" id="NF003833">
    <property type="entry name" value="PRK05419.1-5"/>
    <property type="match status" value="1"/>
</dbReference>
<reference evidence="9" key="1">
    <citation type="submission" date="2016-10" db="EMBL/GenBank/DDBJ databases">
        <title>Sequence of Gallionella enrichment culture.</title>
        <authorList>
            <person name="Poehlein A."/>
            <person name="Muehling M."/>
            <person name="Daniel R."/>
        </authorList>
    </citation>
    <scope>NUCLEOTIDE SEQUENCE</scope>
</reference>
<evidence type="ECO:0000256" key="3">
    <source>
        <dbReference type="ARBA" id="ARBA00022692"/>
    </source>
</evidence>
<dbReference type="HAMAP" id="MF_01207">
    <property type="entry name" value="MsrQ"/>
    <property type="match status" value="1"/>
</dbReference>
<dbReference type="InterPro" id="IPR013130">
    <property type="entry name" value="Fe3_Rdtase_TM_dom"/>
</dbReference>
<evidence type="ECO:0000313" key="9">
    <source>
        <dbReference type="EMBL" id="OIQ63789.1"/>
    </source>
</evidence>
<dbReference type="EMBL" id="MLJW01008692">
    <property type="protein sequence ID" value="OIQ63789.1"/>
    <property type="molecule type" value="Genomic_DNA"/>
</dbReference>
<evidence type="ECO:0000256" key="1">
    <source>
        <dbReference type="ARBA" id="ARBA00004141"/>
    </source>
</evidence>
<name>A0A1J5PJT2_9ZZZZ</name>
<dbReference type="GO" id="GO:0010181">
    <property type="term" value="F:FMN binding"/>
    <property type="evidence" value="ECO:0007669"/>
    <property type="project" value="TreeGrafter"/>
</dbReference>